<comment type="caution">
    <text evidence="3">The sequence shown here is derived from an EMBL/GenBank/DDBJ whole genome shotgun (WGS) entry which is preliminary data.</text>
</comment>
<dbReference type="Pfam" id="PF07508">
    <property type="entry name" value="Recombinase"/>
    <property type="match status" value="1"/>
</dbReference>
<gene>
    <name evidence="3" type="primary">So0001</name>
    <name evidence="3" type="ORF">TNCT_112862</name>
</gene>
<dbReference type="Pfam" id="PF13408">
    <property type="entry name" value="Zn_ribbon_recom"/>
    <property type="match status" value="1"/>
</dbReference>
<dbReference type="GO" id="GO:0000150">
    <property type="term" value="F:DNA strand exchange activity"/>
    <property type="evidence" value="ECO:0007669"/>
    <property type="project" value="InterPro"/>
</dbReference>
<evidence type="ECO:0000313" key="4">
    <source>
        <dbReference type="Proteomes" id="UP000887116"/>
    </source>
</evidence>
<dbReference type="OrthoDB" id="6968708at2759"/>
<proteinExistence type="predicted"/>
<dbReference type="InterPro" id="IPR036162">
    <property type="entry name" value="Resolvase-like_N_sf"/>
</dbReference>
<dbReference type="InterPro" id="IPR038109">
    <property type="entry name" value="DNA_bind_recomb_sf"/>
</dbReference>
<evidence type="ECO:0000313" key="3">
    <source>
        <dbReference type="EMBL" id="GFR08345.1"/>
    </source>
</evidence>
<dbReference type="InterPro" id="IPR011109">
    <property type="entry name" value="DNA_bind_recombinase_dom"/>
</dbReference>
<dbReference type="InterPro" id="IPR050639">
    <property type="entry name" value="SSR_resolvase"/>
</dbReference>
<feature type="domain" description="Recombinase" evidence="2">
    <location>
        <begin position="281"/>
        <end position="385"/>
    </location>
</feature>
<reference evidence="3" key="1">
    <citation type="submission" date="2020-07" db="EMBL/GenBank/DDBJ databases">
        <title>Multicomponent nature underlies the extraordinary mechanical properties of spider dragline silk.</title>
        <authorList>
            <person name="Kono N."/>
            <person name="Nakamura H."/>
            <person name="Mori M."/>
            <person name="Yoshida Y."/>
            <person name="Ohtoshi R."/>
            <person name="Malay A.D."/>
            <person name="Moran D.A.P."/>
            <person name="Tomita M."/>
            <person name="Numata K."/>
            <person name="Arakawa K."/>
        </authorList>
    </citation>
    <scope>NUCLEOTIDE SEQUENCE</scope>
</reference>
<dbReference type="Proteomes" id="UP000887116">
    <property type="component" value="Unassembled WGS sequence"/>
</dbReference>
<name>A0A8X6GT34_TRICU</name>
<dbReference type="InterPro" id="IPR025827">
    <property type="entry name" value="Zn_ribbon_recom_dom"/>
</dbReference>
<organism evidence="3 4">
    <name type="scientific">Trichonephila clavata</name>
    <name type="common">Joro spider</name>
    <name type="synonym">Nephila clavata</name>
    <dbReference type="NCBI Taxonomy" id="2740835"/>
    <lineage>
        <taxon>Eukaryota</taxon>
        <taxon>Metazoa</taxon>
        <taxon>Ecdysozoa</taxon>
        <taxon>Arthropoda</taxon>
        <taxon>Chelicerata</taxon>
        <taxon>Arachnida</taxon>
        <taxon>Araneae</taxon>
        <taxon>Araneomorphae</taxon>
        <taxon>Entelegynae</taxon>
        <taxon>Araneoidea</taxon>
        <taxon>Nephilidae</taxon>
        <taxon>Trichonephila</taxon>
    </lineage>
</organism>
<dbReference type="Pfam" id="PF00239">
    <property type="entry name" value="Resolvase"/>
    <property type="match status" value="1"/>
</dbReference>
<dbReference type="SUPFAM" id="SSF53041">
    <property type="entry name" value="Resolvase-like"/>
    <property type="match status" value="1"/>
</dbReference>
<dbReference type="AlphaFoldDB" id="A0A8X6GT34"/>
<accession>A0A8X6GT34</accession>
<dbReference type="PROSITE" id="PS51736">
    <property type="entry name" value="RECOMBINASES_3"/>
    <property type="match status" value="1"/>
</dbReference>
<dbReference type="GO" id="GO:0003677">
    <property type="term" value="F:DNA binding"/>
    <property type="evidence" value="ECO:0007669"/>
    <property type="project" value="InterPro"/>
</dbReference>
<evidence type="ECO:0000259" key="1">
    <source>
        <dbReference type="PROSITE" id="PS51736"/>
    </source>
</evidence>
<dbReference type="SMART" id="SM00857">
    <property type="entry name" value="Resolvase"/>
    <property type="match status" value="1"/>
</dbReference>
<dbReference type="PANTHER" id="PTHR30461">
    <property type="entry name" value="DNA-INVERTASE FROM LAMBDOID PROPHAGE"/>
    <property type="match status" value="1"/>
</dbReference>
<protein>
    <submittedName>
        <fullName evidence="3">Site-specific recombinase</fullName>
    </submittedName>
</protein>
<dbReference type="InterPro" id="IPR006119">
    <property type="entry name" value="Resolv_N"/>
</dbReference>
<dbReference type="PROSITE" id="PS51737">
    <property type="entry name" value="RECOMBINASE_DNA_BIND"/>
    <property type="match status" value="1"/>
</dbReference>
<dbReference type="CDD" id="cd03768">
    <property type="entry name" value="SR_ResInv"/>
    <property type="match status" value="1"/>
</dbReference>
<dbReference type="EMBL" id="BMAO01026297">
    <property type="protein sequence ID" value="GFR08345.1"/>
    <property type="molecule type" value="Genomic_DNA"/>
</dbReference>
<evidence type="ECO:0000259" key="2">
    <source>
        <dbReference type="PROSITE" id="PS51737"/>
    </source>
</evidence>
<sequence>MRVMEKKEKIEKKVKNLGEKPLVELRKIWKKVYGEEAPQHSRKYLIPRLAYRIQEEAYGEMSRKGAKRLEYLADRLEKGKRISSDKLPVEGTELILERGEEIHVVMVTNTGLIYREEFYTSLSAVAGKIMGMSYNGPLLFGMRGKKRVACEKYIKSKEGWVALAKRYDDGGFSGKNLERPAIKELFEDVKAGEVDCVVVYTLDRLSRETKDSIEVTSFFRRHRVNFIAVTQIFDNNTPMGKFVQTVLSGAAQLEREMIVERVKNKIATSKEQGLWMGGTLPLGYDVKDKELIINEKEAKTVKHIFERYLELRSMAELARELNREGYRTKSDIFKKATVRRIITNPIYVGKVRHYEKQYEGKHEAIIEEEKWKKAQELIKNQPYRKAKYEEALLKGIIKCKSCDVNMTLTYAKKENKRYRYYVCNNHLRGKGCESGNRNVIAGEVEKEVMKRAEHLYKNWQEKAEEWKNLSFREQKEAVKKLIKGVTVKEDGIEVHSESEKTFIAMNLKKKGNKCTVVEPEGKTNNALLKAVVRAYLWKRQLEEGKYESVKELSVKINIGTRRIQQILRLNYLAPKIKEDIVNGRQPSNLRLVDLREIPMLWSEQLEKFYGLAS</sequence>
<dbReference type="Gene3D" id="3.90.1750.20">
    <property type="entry name" value="Putative Large Serine Recombinase, Chain B, Domain 2"/>
    <property type="match status" value="1"/>
</dbReference>
<feature type="domain" description="Resolvase/invertase-type recombinase catalytic" evidence="1">
    <location>
        <begin position="125"/>
        <end position="273"/>
    </location>
</feature>
<dbReference type="InterPro" id="IPR021322">
    <property type="entry name" value="DUF2924"/>
</dbReference>
<dbReference type="Pfam" id="PF11149">
    <property type="entry name" value="DUF2924"/>
    <property type="match status" value="1"/>
</dbReference>
<dbReference type="PANTHER" id="PTHR30461:SF23">
    <property type="entry name" value="DNA RECOMBINASE-RELATED"/>
    <property type="match status" value="1"/>
</dbReference>
<dbReference type="Gene3D" id="3.40.50.1390">
    <property type="entry name" value="Resolvase, N-terminal catalytic domain"/>
    <property type="match status" value="1"/>
</dbReference>
<keyword evidence="4" id="KW-1185">Reference proteome</keyword>